<keyword evidence="2" id="KW-1185">Reference proteome</keyword>
<evidence type="ECO:0000313" key="2">
    <source>
        <dbReference type="Proteomes" id="UP000016930"/>
    </source>
</evidence>
<gene>
    <name evidence="1" type="ORF">CERSUDRAFT_113342</name>
</gene>
<protein>
    <submittedName>
        <fullName evidence="1">Uncharacterized protein</fullName>
    </submittedName>
</protein>
<reference evidence="1 2" key="1">
    <citation type="journal article" date="2012" name="Proc. Natl. Acad. Sci. U.S.A.">
        <title>Comparative genomics of Ceriporiopsis subvermispora and Phanerochaete chrysosporium provide insight into selective ligninolysis.</title>
        <authorList>
            <person name="Fernandez-Fueyo E."/>
            <person name="Ruiz-Duenas F.J."/>
            <person name="Ferreira P."/>
            <person name="Floudas D."/>
            <person name="Hibbett D.S."/>
            <person name="Canessa P."/>
            <person name="Larrondo L.F."/>
            <person name="James T.Y."/>
            <person name="Seelenfreund D."/>
            <person name="Lobos S."/>
            <person name="Polanco R."/>
            <person name="Tello M."/>
            <person name="Honda Y."/>
            <person name="Watanabe T."/>
            <person name="Watanabe T."/>
            <person name="Ryu J.S."/>
            <person name="Kubicek C.P."/>
            <person name="Schmoll M."/>
            <person name="Gaskell J."/>
            <person name="Hammel K.E."/>
            <person name="St John F.J."/>
            <person name="Vanden Wymelenberg A."/>
            <person name="Sabat G."/>
            <person name="Splinter BonDurant S."/>
            <person name="Syed K."/>
            <person name="Yadav J.S."/>
            <person name="Doddapaneni H."/>
            <person name="Subramanian V."/>
            <person name="Lavin J.L."/>
            <person name="Oguiza J.A."/>
            <person name="Perez G."/>
            <person name="Pisabarro A.G."/>
            <person name="Ramirez L."/>
            <person name="Santoyo F."/>
            <person name="Master E."/>
            <person name="Coutinho P.M."/>
            <person name="Henrissat B."/>
            <person name="Lombard V."/>
            <person name="Magnuson J.K."/>
            <person name="Kuees U."/>
            <person name="Hori C."/>
            <person name="Igarashi K."/>
            <person name="Samejima M."/>
            <person name="Held B.W."/>
            <person name="Barry K.W."/>
            <person name="LaButti K.M."/>
            <person name="Lapidus A."/>
            <person name="Lindquist E.A."/>
            <person name="Lucas S.M."/>
            <person name="Riley R."/>
            <person name="Salamov A.A."/>
            <person name="Hoffmeister D."/>
            <person name="Schwenk D."/>
            <person name="Hadar Y."/>
            <person name="Yarden O."/>
            <person name="de Vries R.P."/>
            <person name="Wiebenga A."/>
            <person name="Stenlid J."/>
            <person name="Eastwood D."/>
            <person name="Grigoriev I.V."/>
            <person name="Berka R.M."/>
            <person name="Blanchette R.A."/>
            <person name="Kersten P."/>
            <person name="Martinez A.T."/>
            <person name="Vicuna R."/>
            <person name="Cullen D."/>
        </authorList>
    </citation>
    <scope>NUCLEOTIDE SEQUENCE [LARGE SCALE GENOMIC DNA]</scope>
    <source>
        <strain evidence="1 2">B</strain>
    </source>
</reference>
<accession>M2QMB3</accession>
<organism evidence="1 2">
    <name type="scientific">Ceriporiopsis subvermispora (strain B)</name>
    <name type="common">White-rot fungus</name>
    <name type="synonym">Gelatoporia subvermispora</name>
    <dbReference type="NCBI Taxonomy" id="914234"/>
    <lineage>
        <taxon>Eukaryota</taxon>
        <taxon>Fungi</taxon>
        <taxon>Dikarya</taxon>
        <taxon>Basidiomycota</taxon>
        <taxon>Agaricomycotina</taxon>
        <taxon>Agaricomycetes</taxon>
        <taxon>Polyporales</taxon>
        <taxon>Gelatoporiaceae</taxon>
        <taxon>Gelatoporia</taxon>
    </lineage>
</organism>
<name>M2QMB3_CERS8</name>
<dbReference type="AlphaFoldDB" id="M2QMB3"/>
<dbReference type="Proteomes" id="UP000016930">
    <property type="component" value="Unassembled WGS sequence"/>
</dbReference>
<dbReference type="EMBL" id="KB445795">
    <property type="protein sequence ID" value="EMD38188.1"/>
    <property type="molecule type" value="Genomic_DNA"/>
</dbReference>
<sequence length="91" mass="9921">MEGARRGPQLLDNPWGALHDGNLRISLTTVRQRGWQRASGGRGGTSDVCTSIIHEPNICFRLQPPRGRAAYSCAGTPDTRAGFRWGCWPSG</sequence>
<evidence type="ECO:0000313" key="1">
    <source>
        <dbReference type="EMBL" id="EMD38188.1"/>
    </source>
</evidence>
<proteinExistence type="predicted"/>
<dbReference type="HOGENOM" id="CLU_2426805_0_0_1"/>